<dbReference type="InterPro" id="IPR043519">
    <property type="entry name" value="NT_sf"/>
</dbReference>
<gene>
    <name evidence="3" type="ORF">SAMN05421578_11439</name>
</gene>
<proteinExistence type="predicted"/>
<dbReference type="PANTHER" id="PTHR47837">
    <property type="entry name" value="GTP PYROPHOSPHOKINASE YJBM"/>
    <property type="match status" value="1"/>
</dbReference>
<dbReference type="SMART" id="SM00954">
    <property type="entry name" value="RelA_SpoT"/>
    <property type="match status" value="1"/>
</dbReference>
<dbReference type="RefSeq" id="WP_244556012.1">
    <property type="nucleotide sequence ID" value="NZ_FTNK01000014.1"/>
</dbReference>
<name>A0ABY1K941_9BACL</name>
<comment type="pathway">
    <text evidence="1">Purine metabolism; ppGpp biosynthesis; ppGpp from GTP: step 1/2.</text>
</comment>
<protein>
    <submittedName>
        <fullName evidence="3">GTP pyrophosphokinase</fullName>
    </submittedName>
</protein>
<dbReference type="Pfam" id="PF04607">
    <property type="entry name" value="RelA_SpoT"/>
    <property type="match status" value="1"/>
</dbReference>
<evidence type="ECO:0000256" key="1">
    <source>
        <dbReference type="ARBA" id="ARBA00004976"/>
    </source>
</evidence>
<dbReference type="SUPFAM" id="SSF81301">
    <property type="entry name" value="Nucleotidyltransferase"/>
    <property type="match status" value="1"/>
</dbReference>
<evidence type="ECO:0000313" key="3">
    <source>
        <dbReference type="EMBL" id="SIR44227.1"/>
    </source>
</evidence>
<dbReference type="CDD" id="cd05399">
    <property type="entry name" value="NT_Rel-Spo_like"/>
    <property type="match status" value="1"/>
</dbReference>
<accession>A0ABY1K941</accession>
<reference evidence="3 4" key="1">
    <citation type="submission" date="2017-01" db="EMBL/GenBank/DDBJ databases">
        <authorList>
            <person name="Varghese N."/>
            <person name="Submissions S."/>
        </authorList>
    </citation>
    <scope>NUCLEOTIDE SEQUENCE [LARGE SCALE GENOMIC DNA]</scope>
    <source>
        <strain evidence="3 4">ATCC 23464</strain>
    </source>
</reference>
<organism evidence="3 4">
    <name type="scientific">Paenibacillus macquariensis</name>
    <dbReference type="NCBI Taxonomy" id="948756"/>
    <lineage>
        <taxon>Bacteria</taxon>
        <taxon>Bacillati</taxon>
        <taxon>Bacillota</taxon>
        <taxon>Bacilli</taxon>
        <taxon>Bacillales</taxon>
        <taxon>Paenibacillaceae</taxon>
        <taxon>Paenibacillus</taxon>
    </lineage>
</organism>
<feature type="domain" description="RelA/SpoT" evidence="2">
    <location>
        <begin position="74"/>
        <end position="197"/>
    </location>
</feature>
<dbReference type="PANTHER" id="PTHR47837:SF2">
    <property type="entry name" value="GTP PYROPHOSPHOKINASE YWAC"/>
    <property type="match status" value="1"/>
</dbReference>
<dbReference type="Gene3D" id="1.10.287.860">
    <property type="entry name" value="Nucleotidyltransferase"/>
    <property type="match status" value="1"/>
</dbReference>
<dbReference type="Proteomes" id="UP000186666">
    <property type="component" value="Unassembled WGS sequence"/>
</dbReference>
<evidence type="ECO:0000259" key="2">
    <source>
        <dbReference type="SMART" id="SM00954"/>
    </source>
</evidence>
<dbReference type="EMBL" id="FTNK01000014">
    <property type="protein sequence ID" value="SIR44227.1"/>
    <property type="molecule type" value="Genomic_DNA"/>
</dbReference>
<evidence type="ECO:0000313" key="4">
    <source>
        <dbReference type="Proteomes" id="UP000186666"/>
    </source>
</evidence>
<keyword evidence="4" id="KW-1185">Reference proteome</keyword>
<comment type="caution">
    <text evidence="3">The sequence shown here is derived from an EMBL/GenBank/DDBJ whole genome shotgun (WGS) entry which is preliminary data.</text>
</comment>
<dbReference type="Gene3D" id="3.30.460.10">
    <property type="entry name" value="Beta Polymerase, domain 2"/>
    <property type="match status" value="1"/>
</dbReference>
<dbReference type="InterPro" id="IPR052366">
    <property type="entry name" value="GTP_Pyrophosphokinase"/>
</dbReference>
<dbReference type="InterPro" id="IPR007685">
    <property type="entry name" value="RelA_SpoT"/>
</dbReference>
<sequence length="240" mass="27925">MKEHKGSQLMINPIHPQDIGTRELADELLLQLNEWNNVPLLYQLALEELQNKIKVIKTELKQLNGYSPIEHTKVRIKEPKSILDKMKRKGCDLTVDNMLNLIHDIAGMRIVCAFVKDIYLLLEHFKQRSDIQVLEVKDYIKDPKPNGYQSLHIILAVPLILLEGTRWMKVEIQMRTLAMDFWASMEHILFYKYEKQVPAHVHIELKEASEAAYALDQKMLRIQKEILSDTANSESTLLSQ</sequence>